<keyword evidence="1" id="KW-0732">Signal</keyword>
<organism evidence="2 3">
    <name type="scientific">Fictibacillus arsenicus</name>
    <dbReference type="NCBI Taxonomy" id="255247"/>
    <lineage>
        <taxon>Bacteria</taxon>
        <taxon>Bacillati</taxon>
        <taxon>Bacillota</taxon>
        <taxon>Bacilli</taxon>
        <taxon>Bacillales</taxon>
        <taxon>Fictibacillaceae</taxon>
        <taxon>Fictibacillus</taxon>
    </lineage>
</organism>
<evidence type="ECO:0000256" key="1">
    <source>
        <dbReference type="SAM" id="SignalP"/>
    </source>
</evidence>
<dbReference type="Proteomes" id="UP000188597">
    <property type="component" value="Unassembled WGS sequence"/>
</dbReference>
<evidence type="ECO:0000313" key="2">
    <source>
        <dbReference type="EMBL" id="OOE12594.1"/>
    </source>
</evidence>
<feature type="signal peptide" evidence="1">
    <location>
        <begin position="1"/>
        <end position="23"/>
    </location>
</feature>
<evidence type="ECO:0008006" key="4">
    <source>
        <dbReference type="Google" id="ProtNLM"/>
    </source>
</evidence>
<dbReference type="AlphaFoldDB" id="A0A1V3G841"/>
<dbReference type="Gene3D" id="2.60.40.3830">
    <property type="match status" value="1"/>
</dbReference>
<gene>
    <name evidence="2" type="ORF">UN64_11015</name>
</gene>
<dbReference type="OrthoDB" id="2381403at2"/>
<dbReference type="PROSITE" id="PS51257">
    <property type="entry name" value="PROKAR_LIPOPROTEIN"/>
    <property type="match status" value="1"/>
</dbReference>
<proteinExistence type="predicted"/>
<feature type="chain" id="PRO_5038704779" description="DUF4871 domain-containing protein" evidence="1">
    <location>
        <begin position="24"/>
        <end position="176"/>
    </location>
</feature>
<evidence type="ECO:0000313" key="3">
    <source>
        <dbReference type="Proteomes" id="UP000188597"/>
    </source>
</evidence>
<name>A0A1V3G841_9BACL</name>
<accession>A0A1V3G841</accession>
<comment type="caution">
    <text evidence="2">The sequence shown here is derived from an EMBL/GenBank/DDBJ whole genome shotgun (WGS) entry which is preliminary data.</text>
</comment>
<reference evidence="2 3" key="1">
    <citation type="submission" date="2016-11" db="EMBL/GenBank/DDBJ databases">
        <authorList>
            <person name="Jaros S."/>
            <person name="Januszkiewicz K."/>
            <person name="Wedrychowicz H."/>
        </authorList>
    </citation>
    <scope>NUCLEOTIDE SEQUENCE [LARGE SCALE GENOMIC DNA]</scope>
    <source>
        <strain evidence="2 3">Con a/3</strain>
    </source>
</reference>
<sequence length="176" mass="20469">MKRIFVFLAYLTFLLFFITGCDTDSKAEDKKAKNLELKHEGLIPDQYYEWNPTRKFTYQTTDQKTGESVSYEVIGKKNGFGITGPFPITASQKQKYFWFYWGKRNIKDQPVKVMGFNKDSKELITIFEGEFYKAAQINENEVNMPSNLLFPSSGIWNLLIYINNELSGNIVVEIVR</sequence>
<protein>
    <recommendedName>
        <fullName evidence="4">DUF4871 domain-containing protein</fullName>
    </recommendedName>
</protein>
<dbReference type="EMBL" id="MQMF01000002">
    <property type="protein sequence ID" value="OOE12594.1"/>
    <property type="molecule type" value="Genomic_DNA"/>
</dbReference>
<dbReference type="RefSeq" id="WP_077362604.1">
    <property type="nucleotide sequence ID" value="NZ_MQMF01000002.1"/>
</dbReference>